<evidence type="ECO:0000313" key="2">
    <source>
        <dbReference type="EMBL" id="WUV46874.1"/>
    </source>
</evidence>
<dbReference type="CDD" id="cd06170">
    <property type="entry name" value="LuxR_C_like"/>
    <property type="match status" value="1"/>
</dbReference>
<dbReference type="PANTHER" id="PTHR47691">
    <property type="entry name" value="REGULATOR-RELATED"/>
    <property type="match status" value="1"/>
</dbReference>
<protein>
    <submittedName>
        <fullName evidence="2">LuxR C-terminal-related transcriptional regulator</fullName>
    </submittedName>
</protein>
<dbReference type="Proteomes" id="UP001432062">
    <property type="component" value="Chromosome"/>
</dbReference>
<dbReference type="InterPro" id="IPR016032">
    <property type="entry name" value="Sig_transdc_resp-reg_C-effctor"/>
</dbReference>
<organism evidence="2 3">
    <name type="scientific">Nocardia vinacea</name>
    <dbReference type="NCBI Taxonomy" id="96468"/>
    <lineage>
        <taxon>Bacteria</taxon>
        <taxon>Bacillati</taxon>
        <taxon>Actinomycetota</taxon>
        <taxon>Actinomycetes</taxon>
        <taxon>Mycobacteriales</taxon>
        <taxon>Nocardiaceae</taxon>
        <taxon>Nocardia</taxon>
    </lineage>
</organism>
<reference evidence="2" key="1">
    <citation type="submission" date="2022-10" db="EMBL/GenBank/DDBJ databases">
        <title>The complete genomes of actinobacterial strains from the NBC collection.</title>
        <authorList>
            <person name="Joergensen T.S."/>
            <person name="Alvarez Arevalo M."/>
            <person name="Sterndorff E.B."/>
            <person name="Faurdal D."/>
            <person name="Vuksanovic O."/>
            <person name="Mourched A.-S."/>
            <person name="Charusanti P."/>
            <person name="Shaw S."/>
            <person name="Blin K."/>
            <person name="Weber T."/>
        </authorList>
    </citation>
    <scope>NUCLEOTIDE SEQUENCE</scope>
    <source>
        <strain evidence="2">NBC_01482</strain>
    </source>
</reference>
<dbReference type="Gene3D" id="1.10.10.10">
    <property type="entry name" value="Winged helix-like DNA-binding domain superfamily/Winged helix DNA-binding domain"/>
    <property type="match status" value="1"/>
</dbReference>
<dbReference type="SMART" id="SM00421">
    <property type="entry name" value="HTH_LUXR"/>
    <property type="match status" value="1"/>
</dbReference>
<accession>A0ABZ1YUD3</accession>
<dbReference type="Gene3D" id="3.40.50.300">
    <property type="entry name" value="P-loop containing nucleotide triphosphate hydrolases"/>
    <property type="match status" value="1"/>
</dbReference>
<dbReference type="SUPFAM" id="SSF52540">
    <property type="entry name" value="P-loop containing nucleoside triphosphate hydrolases"/>
    <property type="match status" value="1"/>
</dbReference>
<proteinExistence type="predicted"/>
<dbReference type="InterPro" id="IPR027417">
    <property type="entry name" value="P-loop_NTPase"/>
</dbReference>
<dbReference type="InterPro" id="IPR000792">
    <property type="entry name" value="Tscrpt_reg_LuxR_C"/>
</dbReference>
<feature type="domain" description="HTH luxR-type" evidence="1">
    <location>
        <begin position="778"/>
        <end position="835"/>
    </location>
</feature>
<dbReference type="Pfam" id="PF13191">
    <property type="entry name" value="AAA_16"/>
    <property type="match status" value="1"/>
</dbReference>
<evidence type="ECO:0000313" key="3">
    <source>
        <dbReference type="Proteomes" id="UP001432062"/>
    </source>
</evidence>
<dbReference type="EMBL" id="CP109441">
    <property type="protein sequence ID" value="WUV46874.1"/>
    <property type="molecule type" value="Genomic_DNA"/>
</dbReference>
<name>A0ABZ1YUD3_9NOCA</name>
<dbReference type="RefSeq" id="WP_327099788.1">
    <property type="nucleotide sequence ID" value="NZ_CP109149.1"/>
</dbReference>
<keyword evidence="3" id="KW-1185">Reference proteome</keyword>
<sequence length="852" mass="93226">MDVRRREGVGSLPAVTYSFIGRDRELEKISTLLLGPARLITLTGPGGIGKTRLAVEALRRCGKTEARKTRACWVRLARLTPDSDSTAVAEEVAHAVIEADFSGRSAWDALVDTLTPTDTTGRATHTVLVLDNCEHVLSGVGPLIADLIETVPGLSIVATSREPIGWLDEHLITVPPLSQREALALFRQRAELTEHPVTGKDQTTTAAEICHHVHNHPLYIQLAAARLLRQPLAAILHGLTGHADDTRLSWSHGPRVGADPRHRGVVDVISWSYELCSDKERLLFDRLSVFAAGYDTNPDDTTEAAPDVGAELDAIETICCDDETSDTQVPLTRQEIEGLLERLVDQSLVTTHRTATTVRYSLVESLRVFAQQRLRQRSTAAVDEPTRLAQRHCRYYHDRIAYAAANWFDPEGQALVDWARTVWANTLTAIETSITTPGRAGDGLEICLGLITLQVCFTSGSVREIRQWTLRCLDATRAATPQPIELQIGAMATIAWLATLQGTHEDAEQLLDDCVSACIPDPDIRRNWRDTAETDIGLPAPVEFAWGAELIFARRDARAITVLSRARDKFEAYGDHGAASMNELFAALAAGMLGTALQAHEITQRYLERATISGIPWERACADLARAAALTLHGNPTDALALERSSLAYHLATNEQWAAVWLVQYRTWSLAHIITNSIVAGKPDRKKLIALATEIAHLAGGTTTLRAKLGIDFKASGPLFDESEKAIAVARQVLGPDAFAAAETRGMRLRPERNEVQRLALGTLTIDTAADAAATSHWYELTRTEQQVAILAAAGWTNIDIAFRRGKSSRTVDAQIAAIFHKLAITSRADISEHIPSGFTDQVRGEAARRPR</sequence>
<dbReference type="PANTHER" id="PTHR47691:SF3">
    <property type="entry name" value="HTH-TYPE TRANSCRIPTIONAL REGULATOR RV0890C-RELATED"/>
    <property type="match status" value="1"/>
</dbReference>
<dbReference type="Pfam" id="PF00196">
    <property type="entry name" value="GerE"/>
    <property type="match status" value="1"/>
</dbReference>
<gene>
    <name evidence="2" type="ORF">OG563_01020</name>
</gene>
<dbReference type="InterPro" id="IPR041664">
    <property type="entry name" value="AAA_16"/>
</dbReference>
<dbReference type="SUPFAM" id="SSF46894">
    <property type="entry name" value="C-terminal effector domain of the bipartite response regulators"/>
    <property type="match status" value="1"/>
</dbReference>
<dbReference type="InterPro" id="IPR036388">
    <property type="entry name" value="WH-like_DNA-bd_sf"/>
</dbReference>
<evidence type="ECO:0000259" key="1">
    <source>
        <dbReference type="SMART" id="SM00421"/>
    </source>
</evidence>